<evidence type="ECO:0000313" key="2">
    <source>
        <dbReference type="EMBL" id="RYR37432.1"/>
    </source>
</evidence>
<dbReference type="EMBL" id="SDMP01000009">
    <property type="protein sequence ID" value="RYR37432.1"/>
    <property type="molecule type" value="Genomic_DNA"/>
</dbReference>
<accession>A0A445BFG6</accession>
<name>A0A445BFG6_ARAHY</name>
<evidence type="ECO:0000256" key="1">
    <source>
        <dbReference type="SAM" id="MobiDB-lite"/>
    </source>
</evidence>
<reference evidence="2 3" key="1">
    <citation type="submission" date="2019-01" db="EMBL/GenBank/DDBJ databases">
        <title>Sequencing of cultivated peanut Arachis hypogaea provides insights into genome evolution and oil improvement.</title>
        <authorList>
            <person name="Chen X."/>
        </authorList>
    </citation>
    <scope>NUCLEOTIDE SEQUENCE [LARGE SCALE GENOMIC DNA]</scope>
    <source>
        <strain evidence="3">cv. Fuhuasheng</strain>
        <tissue evidence="2">Leaves</tissue>
    </source>
</reference>
<dbReference type="AlphaFoldDB" id="A0A445BFG6"/>
<feature type="region of interest" description="Disordered" evidence="1">
    <location>
        <begin position="68"/>
        <end position="98"/>
    </location>
</feature>
<comment type="caution">
    <text evidence="2">The sequence shown here is derived from an EMBL/GenBank/DDBJ whole genome shotgun (WGS) entry which is preliminary data.</text>
</comment>
<proteinExistence type="predicted"/>
<evidence type="ECO:0000313" key="3">
    <source>
        <dbReference type="Proteomes" id="UP000289738"/>
    </source>
</evidence>
<dbReference type="Proteomes" id="UP000289738">
    <property type="component" value="Chromosome A09"/>
</dbReference>
<protein>
    <submittedName>
        <fullName evidence="2">Uncharacterized protein</fullName>
    </submittedName>
</protein>
<organism evidence="2 3">
    <name type="scientific">Arachis hypogaea</name>
    <name type="common">Peanut</name>
    <dbReference type="NCBI Taxonomy" id="3818"/>
    <lineage>
        <taxon>Eukaryota</taxon>
        <taxon>Viridiplantae</taxon>
        <taxon>Streptophyta</taxon>
        <taxon>Embryophyta</taxon>
        <taxon>Tracheophyta</taxon>
        <taxon>Spermatophyta</taxon>
        <taxon>Magnoliopsida</taxon>
        <taxon>eudicotyledons</taxon>
        <taxon>Gunneridae</taxon>
        <taxon>Pentapetalae</taxon>
        <taxon>rosids</taxon>
        <taxon>fabids</taxon>
        <taxon>Fabales</taxon>
        <taxon>Fabaceae</taxon>
        <taxon>Papilionoideae</taxon>
        <taxon>50 kb inversion clade</taxon>
        <taxon>dalbergioids sensu lato</taxon>
        <taxon>Dalbergieae</taxon>
        <taxon>Pterocarpus clade</taxon>
        <taxon>Arachis</taxon>
    </lineage>
</organism>
<sequence length="98" mass="10770">MIHQPWLALVGTDPIQCIPSYTNTNTVGGGRRMRIRGKTRRRGSRPRLEASGDGFQVLEEIKGFSDMTMSLDETPVSGSCGEGGTYEEPRKRSTVPSL</sequence>
<keyword evidence="3" id="KW-1185">Reference proteome</keyword>
<gene>
    <name evidence="2" type="ORF">Ahy_A09g042322</name>
</gene>